<evidence type="ECO:0000313" key="1">
    <source>
        <dbReference type="EMBL" id="MCI46233.1"/>
    </source>
</evidence>
<sequence>MAPKRLCRASSSSDAHRFLDTNKKEHYQLIKTNEVVQERSIDFPNITLLPRMQEIAEGYGWMEFNNMIG</sequence>
<dbReference type="EMBL" id="LXQA010354454">
    <property type="protein sequence ID" value="MCI46233.1"/>
    <property type="molecule type" value="Genomic_DNA"/>
</dbReference>
<organism evidence="1 2">
    <name type="scientific">Trifolium medium</name>
    <dbReference type="NCBI Taxonomy" id="97028"/>
    <lineage>
        <taxon>Eukaryota</taxon>
        <taxon>Viridiplantae</taxon>
        <taxon>Streptophyta</taxon>
        <taxon>Embryophyta</taxon>
        <taxon>Tracheophyta</taxon>
        <taxon>Spermatophyta</taxon>
        <taxon>Magnoliopsida</taxon>
        <taxon>eudicotyledons</taxon>
        <taxon>Gunneridae</taxon>
        <taxon>Pentapetalae</taxon>
        <taxon>rosids</taxon>
        <taxon>fabids</taxon>
        <taxon>Fabales</taxon>
        <taxon>Fabaceae</taxon>
        <taxon>Papilionoideae</taxon>
        <taxon>50 kb inversion clade</taxon>
        <taxon>NPAAA clade</taxon>
        <taxon>Hologalegina</taxon>
        <taxon>IRL clade</taxon>
        <taxon>Trifolieae</taxon>
        <taxon>Trifolium</taxon>
    </lineage>
</organism>
<feature type="non-terminal residue" evidence="1">
    <location>
        <position position="69"/>
    </location>
</feature>
<comment type="caution">
    <text evidence="1">The sequence shown here is derived from an EMBL/GenBank/DDBJ whole genome shotgun (WGS) entry which is preliminary data.</text>
</comment>
<accession>A0A392SBA0</accession>
<keyword evidence="2" id="KW-1185">Reference proteome</keyword>
<protein>
    <submittedName>
        <fullName evidence="1">Uncharacterized protein</fullName>
    </submittedName>
</protein>
<name>A0A392SBA0_9FABA</name>
<dbReference type="AlphaFoldDB" id="A0A392SBA0"/>
<dbReference type="Proteomes" id="UP000265520">
    <property type="component" value="Unassembled WGS sequence"/>
</dbReference>
<proteinExistence type="predicted"/>
<reference evidence="1 2" key="1">
    <citation type="journal article" date="2018" name="Front. Plant Sci.">
        <title>Red Clover (Trifolium pratense) and Zigzag Clover (T. medium) - A Picture of Genomic Similarities and Differences.</title>
        <authorList>
            <person name="Dluhosova J."/>
            <person name="Istvanek J."/>
            <person name="Nedelnik J."/>
            <person name="Repkova J."/>
        </authorList>
    </citation>
    <scope>NUCLEOTIDE SEQUENCE [LARGE SCALE GENOMIC DNA]</scope>
    <source>
        <strain evidence="2">cv. 10/8</strain>
        <tissue evidence="1">Leaf</tissue>
    </source>
</reference>
<evidence type="ECO:0000313" key="2">
    <source>
        <dbReference type="Proteomes" id="UP000265520"/>
    </source>
</evidence>